<keyword evidence="10" id="KW-1185">Reference proteome</keyword>
<dbReference type="GO" id="GO:0005851">
    <property type="term" value="C:eukaryotic translation initiation factor 2B complex"/>
    <property type="evidence" value="ECO:0007669"/>
    <property type="project" value="TreeGrafter"/>
</dbReference>
<proteinExistence type="inferred from homology"/>
<accession>A0A6I9MYG1</accession>
<dbReference type="SUPFAM" id="SSF51161">
    <property type="entry name" value="Trimeric LpxA-like enzymes"/>
    <property type="match status" value="1"/>
</dbReference>
<reference evidence="11" key="1">
    <citation type="submission" date="2025-08" db="UniProtKB">
        <authorList>
            <consortium name="RefSeq"/>
        </authorList>
    </citation>
    <scope>IDENTIFICATION</scope>
    <source>
        <tissue evidence="11">Muscle</tissue>
    </source>
</reference>
<dbReference type="Proteomes" id="UP000504611">
    <property type="component" value="Unplaced"/>
</dbReference>
<protein>
    <recommendedName>
        <fullName evidence="6">Translation initiation factor eIF2B subunit gamma</fullName>
    </recommendedName>
    <alternativeName>
        <fullName evidence="7">eIF2B GDP-GTP exchange factor subunit gamma</fullName>
    </alternativeName>
</protein>
<evidence type="ECO:0000256" key="3">
    <source>
        <dbReference type="ARBA" id="ARBA00022490"/>
    </source>
</evidence>
<organism evidence="10 11">
    <name type="scientific">Notothenia coriiceps</name>
    <name type="common">black rockcod</name>
    <dbReference type="NCBI Taxonomy" id="8208"/>
    <lineage>
        <taxon>Eukaryota</taxon>
        <taxon>Metazoa</taxon>
        <taxon>Chordata</taxon>
        <taxon>Craniata</taxon>
        <taxon>Vertebrata</taxon>
        <taxon>Euteleostomi</taxon>
        <taxon>Actinopterygii</taxon>
        <taxon>Neopterygii</taxon>
        <taxon>Teleostei</taxon>
        <taxon>Neoteleostei</taxon>
        <taxon>Acanthomorphata</taxon>
        <taxon>Eupercaria</taxon>
        <taxon>Perciformes</taxon>
        <taxon>Notothenioidei</taxon>
        <taxon>Nototheniidae</taxon>
        <taxon>Notothenia</taxon>
    </lineage>
</organism>
<dbReference type="GO" id="GO:0005829">
    <property type="term" value="C:cytosol"/>
    <property type="evidence" value="ECO:0007669"/>
    <property type="project" value="UniProtKB-SubCell"/>
</dbReference>
<evidence type="ECO:0000313" key="11">
    <source>
        <dbReference type="RefSeq" id="XP_010766655.1"/>
    </source>
</evidence>
<comment type="similarity">
    <text evidence="2">Belongs to the eIF-2B gamma/epsilon subunits family.</text>
</comment>
<evidence type="ECO:0000256" key="4">
    <source>
        <dbReference type="ARBA" id="ARBA00022540"/>
    </source>
</evidence>
<evidence type="ECO:0000259" key="9">
    <source>
        <dbReference type="Pfam" id="PF25084"/>
    </source>
</evidence>
<dbReference type="GO" id="GO:0005085">
    <property type="term" value="F:guanyl-nucleotide exchange factor activity"/>
    <property type="evidence" value="ECO:0007669"/>
    <property type="project" value="TreeGrafter"/>
</dbReference>
<keyword evidence="4 11" id="KW-0396">Initiation factor</keyword>
<dbReference type="InterPro" id="IPR056764">
    <property type="entry name" value="LbH_EIF2B3/5"/>
</dbReference>
<dbReference type="GeneID" id="104943033"/>
<dbReference type="GO" id="GO:0002183">
    <property type="term" value="P:cytoplasmic translational initiation"/>
    <property type="evidence" value="ECO:0007669"/>
    <property type="project" value="TreeGrafter"/>
</dbReference>
<evidence type="ECO:0000256" key="5">
    <source>
        <dbReference type="ARBA" id="ARBA00022917"/>
    </source>
</evidence>
<dbReference type="CDD" id="cd04652">
    <property type="entry name" value="LbH_eIF2B_gamma_C"/>
    <property type="match status" value="1"/>
</dbReference>
<dbReference type="AlphaFoldDB" id="A0A6I9MYG1"/>
<feature type="domain" description="EIF2B subunit epsilon/gamma LbH" evidence="9">
    <location>
        <begin position="136"/>
        <end position="221"/>
    </location>
</feature>
<dbReference type="Pfam" id="PF25084">
    <property type="entry name" value="LbH_EIF2B"/>
    <property type="match status" value="1"/>
</dbReference>
<dbReference type="OrthoDB" id="10250549at2759"/>
<dbReference type="InterPro" id="IPR011004">
    <property type="entry name" value="Trimer_LpxA-like_sf"/>
</dbReference>
<evidence type="ECO:0000256" key="2">
    <source>
        <dbReference type="ARBA" id="ARBA00007878"/>
    </source>
</evidence>
<gene>
    <name evidence="11" type="primary">LOC104943033</name>
</gene>
<dbReference type="SUPFAM" id="SSF53448">
    <property type="entry name" value="Nucleotide-diphospho-sugar transferases"/>
    <property type="match status" value="1"/>
</dbReference>
<dbReference type="PANTHER" id="PTHR45989:SF1">
    <property type="entry name" value="TRANSLATION INITIATION FACTOR EIF-2B SUBUNIT GAMMA"/>
    <property type="match status" value="1"/>
</dbReference>
<evidence type="ECO:0000256" key="6">
    <source>
        <dbReference type="ARBA" id="ARBA00044196"/>
    </source>
</evidence>
<dbReference type="InterPro" id="IPR051960">
    <property type="entry name" value="eIF2B_gamma"/>
</dbReference>
<sequence>MHIKTGLVDAHLYCLKKEVLDFLVDNKSISSIRGELVPYLVRKQFSKTINCPNIKDDADDRNLKTKDGSTNQELLISSRDEPLLQLAQERSCWNDHRGDMSAAYHGGKLRCYVHIMDEGLCYRVNTLAAYIDTNRLMGSDSIIGAMCHVAEKTSIKRSTIGNSTIVKEKVKVTNSIIMHGVTIEEGCNIQGSVICSNAVIGRGADLKHCLVGNGQRIEPEAERTNEVIVGTDQLMEI</sequence>
<evidence type="ECO:0000256" key="8">
    <source>
        <dbReference type="ARBA" id="ARBA00046432"/>
    </source>
</evidence>
<dbReference type="RefSeq" id="XP_010766655.1">
    <property type="nucleotide sequence ID" value="XM_010768353.1"/>
</dbReference>
<evidence type="ECO:0000256" key="7">
    <source>
        <dbReference type="ARBA" id="ARBA00044229"/>
    </source>
</evidence>
<keyword evidence="3" id="KW-0963">Cytoplasm</keyword>
<name>A0A6I9MYG1_9TELE</name>
<dbReference type="FunFam" id="2.160.10.10:FF:000031">
    <property type="entry name" value="Translation initiation factor eIF-2B subunit gamma"/>
    <property type="match status" value="1"/>
</dbReference>
<comment type="subcellular location">
    <subcellularLocation>
        <location evidence="1">Cytoplasm</location>
        <location evidence="1">Cytosol</location>
    </subcellularLocation>
</comment>
<keyword evidence="5" id="KW-0648">Protein biosynthesis</keyword>
<dbReference type="InterPro" id="IPR029044">
    <property type="entry name" value="Nucleotide-diphossugar_trans"/>
</dbReference>
<evidence type="ECO:0000313" key="10">
    <source>
        <dbReference type="Proteomes" id="UP000504611"/>
    </source>
</evidence>
<comment type="subunit">
    <text evidence="8">Component of the translation initiation factor 2B (eIF2B) complex which is a heterodecamer of two sets of five different subunits: alpha, beta, gamma, delta and epsilon. Subunits alpha, beta and delta comprise a regulatory subcomplex and subunits epsilon and gamma comprise a catalytic subcomplex. Within the complex, the hexameric regulatory complex resides at the center, with the two heterodimeric catalytic subcomplexes bound on opposite sides.</text>
</comment>
<dbReference type="Gene3D" id="2.160.10.10">
    <property type="entry name" value="Hexapeptide repeat proteins"/>
    <property type="match status" value="1"/>
</dbReference>
<evidence type="ECO:0000256" key="1">
    <source>
        <dbReference type="ARBA" id="ARBA00004514"/>
    </source>
</evidence>
<dbReference type="GO" id="GO:0003743">
    <property type="term" value="F:translation initiation factor activity"/>
    <property type="evidence" value="ECO:0007669"/>
    <property type="project" value="UniProtKB-KW"/>
</dbReference>
<dbReference type="PANTHER" id="PTHR45989">
    <property type="entry name" value="TRANSLATION INITIATION FACTOR EIF-2B SUBUNIT GAMMA"/>
    <property type="match status" value="1"/>
</dbReference>